<dbReference type="InterPro" id="IPR020846">
    <property type="entry name" value="MFS_dom"/>
</dbReference>
<feature type="transmembrane region" description="Helical" evidence="10">
    <location>
        <begin position="52"/>
        <end position="72"/>
    </location>
</feature>
<feature type="transmembrane region" description="Helical" evidence="10">
    <location>
        <begin position="15"/>
        <end position="32"/>
    </location>
</feature>
<feature type="transmembrane region" description="Helical" evidence="10">
    <location>
        <begin position="431"/>
        <end position="460"/>
    </location>
</feature>
<dbReference type="EMBL" id="JAWXYG010000010">
    <property type="protein sequence ID" value="KAK4260006.1"/>
    <property type="molecule type" value="Genomic_DNA"/>
</dbReference>
<evidence type="ECO:0000256" key="1">
    <source>
        <dbReference type="ARBA" id="ARBA00004141"/>
    </source>
</evidence>
<dbReference type="NCBIfam" id="TIGR00879">
    <property type="entry name" value="SP"/>
    <property type="match status" value="1"/>
</dbReference>
<evidence type="ECO:0000313" key="12">
    <source>
        <dbReference type="EMBL" id="KAK4260006.1"/>
    </source>
</evidence>
<dbReference type="InterPro" id="IPR050814">
    <property type="entry name" value="Myo-inositol_Transporter"/>
</dbReference>
<dbReference type="PANTHER" id="PTHR48020">
    <property type="entry name" value="PROTON MYO-INOSITOL COTRANSPORTER"/>
    <property type="match status" value="1"/>
</dbReference>
<keyword evidence="7 10" id="KW-1133">Transmembrane helix</keyword>
<dbReference type="Pfam" id="PF00083">
    <property type="entry name" value="Sugar_tr"/>
    <property type="match status" value="1"/>
</dbReference>
<proteinExistence type="inferred from homology"/>
<evidence type="ECO:0000256" key="4">
    <source>
        <dbReference type="ARBA" id="ARBA00022597"/>
    </source>
</evidence>
<keyword evidence="8 10" id="KW-0472">Membrane</keyword>
<keyword evidence="6" id="KW-0769">Symport</keyword>
<evidence type="ECO:0000256" key="7">
    <source>
        <dbReference type="ARBA" id="ARBA00022989"/>
    </source>
</evidence>
<dbReference type="PROSITE" id="PS50850">
    <property type="entry name" value="MFS"/>
    <property type="match status" value="1"/>
</dbReference>
<dbReference type="FunFam" id="1.20.1250.20:FF:000025">
    <property type="entry name" value="probable polyol transporter 4"/>
    <property type="match status" value="1"/>
</dbReference>
<dbReference type="InterPro" id="IPR003663">
    <property type="entry name" value="Sugar/inositol_transpt"/>
</dbReference>
<dbReference type="Proteomes" id="UP001293593">
    <property type="component" value="Unassembled WGS sequence"/>
</dbReference>
<feature type="transmembrane region" description="Helical" evidence="10">
    <location>
        <begin position="344"/>
        <end position="362"/>
    </location>
</feature>
<evidence type="ECO:0000256" key="10">
    <source>
        <dbReference type="SAM" id="Phobius"/>
    </source>
</evidence>
<name>A0AAE1MH55_9FABA</name>
<feature type="transmembrane region" description="Helical" evidence="10">
    <location>
        <begin position="369"/>
        <end position="387"/>
    </location>
</feature>
<reference evidence="12" key="1">
    <citation type="submission" date="2023-10" db="EMBL/GenBank/DDBJ databases">
        <title>Chromosome-level genome of the transformable northern wattle, Acacia crassicarpa.</title>
        <authorList>
            <person name="Massaro I."/>
            <person name="Sinha N.R."/>
            <person name="Poethig S."/>
            <person name="Leichty A.R."/>
        </authorList>
    </citation>
    <scope>NUCLEOTIDE SEQUENCE</scope>
    <source>
        <strain evidence="12">Acra3RX</strain>
        <tissue evidence="12">Leaf</tissue>
    </source>
</reference>
<dbReference type="GO" id="GO:0015293">
    <property type="term" value="F:symporter activity"/>
    <property type="evidence" value="ECO:0007669"/>
    <property type="project" value="UniProtKB-KW"/>
</dbReference>
<comment type="subcellular location">
    <subcellularLocation>
        <location evidence="1">Membrane</location>
        <topology evidence="1">Multi-pass membrane protein</topology>
    </subcellularLocation>
</comment>
<feature type="transmembrane region" description="Helical" evidence="10">
    <location>
        <begin position="172"/>
        <end position="193"/>
    </location>
</feature>
<organism evidence="12 13">
    <name type="scientific">Acacia crassicarpa</name>
    <name type="common">northern wattle</name>
    <dbReference type="NCBI Taxonomy" id="499986"/>
    <lineage>
        <taxon>Eukaryota</taxon>
        <taxon>Viridiplantae</taxon>
        <taxon>Streptophyta</taxon>
        <taxon>Embryophyta</taxon>
        <taxon>Tracheophyta</taxon>
        <taxon>Spermatophyta</taxon>
        <taxon>Magnoliopsida</taxon>
        <taxon>eudicotyledons</taxon>
        <taxon>Gunneridae</taxon>
        <taxon>Pentapetalae</taxon>
        <taxon>rosids</taxon>
        <taxon>fabids</taxon>
        <taxon>Fabales</taxon>
        <taxon>Fabaceae</taxon>
        <taxon>Caesalpinioideae</taxon>
        <taxon>mimosoid clade</taxon>
        <taxon>Acacieae</taxon>
        <taxon>Acacia</taxon>
    </lineage>
</organism>
<dbReference type="AlphaFoldDB" id="A0AAE1MH55"/>
<keyword evidence="5 10" id="KW-0812">Transmembrane</keyword>
<protein>
    <recommendedName>
        <fullName evidence="11">Major facilitator superfamily (MFS) profile domain-containing protein</fullName>
    </recommendedName>
</protein>
<keyword evidence="3 9" id="KW-0813">Transport</keyword>
<comment type="caution">
    <text evidence="12">The sequence shown here is derived from an EMBL/GenBank/DDBJ whole genome shotgun (WGS) entry which is preliminary data.</text>
</comment>
<evidence type="ECO:0000256" key="5">
    <source>
        <dbReference type="ARBA" id="ARBA00022692"/>
    </source>
</evidence>
<accession>A0AAE1MH55</accession>
<dbReference type="InterPro" id="IPR005828">
    <property type="entry name" value="MFS_sugar_transport-like"/>
</dbReference>
<comment type="similarity">
    <text evidence="2 9">Belongs to the major facilitator superfamily. Sugar transporter (TC 2.A.1.1) family.</text>
</comment>
<evidence type="ECO:0000256" key="6">
    <source>
        <dbReference type="ARBA" id="ARBA00022847"/>
    </source>
</evidence>
<dbReference type="SUPFAM" id="SSF103473">
    <property type="entry name" value="MFS general substrate transporter"/>
    <property type="match status" value="1"/>
</dbReference>
<feature type="transmembrane region" description="Helical" evidence="10">
    <location>
        <begin position="110"/>
        <end position="130"/>
    </location>
</feature>
<feature type="transmembrane region" description="Helical" evidence="10">
    <location>
        <begin position="310"/>
        <end position="332"/>
    </location>
</feature>
<feature type="domain" description="Major facilitator superfamily (MFS) profile" evidence="11">
    <location>
        <begin position="19"/>
        <end position="465"/>
    </location>
</feature>
<dbReference type="PANTHER" id="PTHR48020:SF49">
    <property type="entry name" value="SUGAR TRANSPORTER"/>
    <property type="match status" value="1"/>
</dbReference>
<gene>
    <name evidence="12" type="ORF">QN277_003182</name>
</gene>
<evidence type="ECO:0000256" key="8">
    <source>
        <dbReference type="ARBA" id="ARBA00023136"/>
    </source>
</evidence>
<evidence type="ECO:0000256" key="9">
    <source>
        <dbReference type="RuleBase" id="RU003346"/>
    </source>
</evidence>
<feature type="transmembrane region" description="Helical" evidence="10">
    <location>
        <begin position="142"/>
        <end position="160"/>
    </location>
</feature>
<evidence type="ECO:0000259" key="11">
    <source>
        <dbReference type="PROSITE" id="PS50850"/>
    </source>
</evidence>
<evidence type="ECO:0000256" key="3">
    <source>
        <dbReference type="ARBA" id="ARBA00022448"/>
    </source>
</evidence>
<keyword evidence="4" id="KW-0762">Sugar transport</keyword>
<sequence length="486" mass="52695">MDAEAAKAEKKTNRYALYSSLVASMITIIFGYDTGVMSGALLFMEEELALNHMQVQLLAGILNVLALFGSIMAGKSTDYFGRRWSIAIASFLFMLGSILMGWGPNYGTVLAGRCAAGIGVGFALMVAPVYASEIAGAKTRGLVGSLPELGIGIGIFLGYLGNYFFSDLPLTVGWRVMLGIAAVPSLGLLFVIFKLPESPRWLALQGRLGDAKKVLMRTSNTKEEAEVRFNGIKEAVGIDENCQDDVVVIPKKEEEASVWREMIFPTPTVRRVMLAAIGIHFFEHATGIEAVMLYSPRIFRKAGITKRKNLLRCTIGVGATKVLFLVISTFLLDRLGRRKLLLGSVAGMIFTLGVLGVTLTFAGNATGTLTWALVVSIIAVYGFVASFNSGLGPCTWVYSAEIWPIHLRAQGSGVAVAVNRLMNATISMTFISIYTAITIGGTFFLFCGMAVIAFVFFYYLCPETKGKSLEEIQMLFTKQKKNADAV</sequence>
<dbReference type="GO" id="GO:0016020">
    <property type="term" value="C:membrane"/>
    <property type="evidence" value="ECO:0007669"/>
    <property type="project" value="UniProtKB-SubCell"/>
</dbReference>
<dbReference type="PRINTS" id="PR00171">
    <property type="entry name" value="SUGRTRNSPORT"/>
</dbReference>
<feature type="transmembrane region" description="Helical" evidence="10">
    <location>
        <begin position="84"/>
        <end position="104"/>
    </location>
</feature>
<keyword evidence="13" id="KW-1185">Reference proteome</keyword>
<evidence type="ECO:0000313" key="13">
    <source>
        <dbReference type="Proteomes" id="UP001293593"/>
    </source>
</evidence>
<dbReference type="InterPro" id="IPR036259">
    <property type="entry name" value="MFS_trans_sf"/>
</dbReference>
<evidence type="ECO:0000256" key="2">
    <source>
        <dbReference type="ARBA" id="ARBA00010992"/>
    </source>
</evidence>
<dbReference type="Gene3D" id="1.20.1250.20">
    <property type="entry name" value="MFS general substrate transporter like domains"/>
    <property type="match status" value="1"/>
</dbReference>